<dbReference type="AlphaFoldDB" id="A0AAV4HBB1"/>
<keyword evidence="3" id="KW-1185">Reference proteome</keyword>
<evidence type="ECO:0000256" key="1">
    <source>
        <dbReference type="SAM" id="MobiDB-lite"/>
    </source>
</evidence>
<feature type="compositionally biased region" description="Polar residues" evidence="1">
    <location>
        <begin position="10"/>
        <end position="19"/>
    </location>
</feature>
<proteinExistence type="predicted"/>
<feature type="region of interest" description="Disordered" evidence="1">
    <location>
        <begin position="1"/>
        <end position="37"/>
    </location>
</feature>
<evidence type="ECO:0000313" key="3">
    <source>
        <dbReference type="Proteomes" id="UP000762676"/>
    </source>
</evidence>
<name>A0AAV4HBB1_9GAST</name>
<evidence type="ECO:0000313" key="2">
    <source>
        <dbReference type="EMBL" id="GFR94979.1"/>
    </source>
</evidence>
<organism evidence="2 3">
    <name type="scientific">Elysia marginata</name>
    <dbReference type="NCBI Taxonomy" id="1093978"/>
    <lineage>
        <taxon>Eukaryota</taxon>
        <taxon>Metazoa</taxon>
        <taxon>Spiralia</taxon>
        <taxon>Lophotrochozoa</taxon>
        <taxon>Mollusca</taxon>
        <taxon>Gastropoda</taxon>
        <taxon>Heterobranchia</taxon>
        <taxon>Euthyneura</taxon>
        <taxon>Panpulmonata</taxon>
        <taxon>Sacoglossa</taxon>
        <taxon>Placobranchoidea</taxon>
        <taxon>Plakobranchidae</taxon>
        <taxon>Elysia</taxon>
    </lineage>
</organism>
<gene>
    <name evidence="2" type="ORF">ElyMa_000932700</name>
</gene>
<reference evidence="2 3" key="1">
    <citation type="journal article" date="2021" name="Elife">
        <title>Chloroplast acquisition without the gene transfer in kleptoplastic sea slugs, Plakobranchus ocellatus.</title>
        <authorList>
            <person name="Maeda T."/>
            <person name="Takahashi S."/>
            <person name="Yoshida T."/>
            <person name="Shimamura S."/>
            <person name="Takaki Y."/>
            <person name="Nagai Y."/>
            <person name="Toyoda A."/>
            <person name="Suzuki Y."/>
            <person name="Arimoto A."/>
            <person name="Ishii H."/>
            <person name="Satoh N."/>
            <person name="Nishiyama T."/>
            <person name="Hasebe M."/>
            <person name="Maruyama T."/>
            <person name="Minagawa J."/>
            <person name="Obokata J."/>
            <person name="Shigenobu S."/>
        </authorList>
    </citation>
    <scope>NUCLEOTIDE SEQUENCE [LARGE SCALE GENOMIC DNA]</scope>
</reference>
<dbReference type="Proteomes" id="UP000762676">
    <property type="component" value="Unassembled WGS sequence"/>
</dbReference>
<accession>A0AAV4HBB1</accession>
<protein>
    <submittedName>
        <fullName evidence="2">Uncharacterized protein</fullName>
    </submittedName>
</protein>
<comment type="caution">
    <text evidence="2">The sequence shown here is derived from an EMBL/GenBank/DDBJ whole genome shotgun (WGS) entry which is preliminary data.</text>
</comment>
<sequence length="84" mass="9517">MASVGPGLGQFSSFSSSENPEQDWLHTHTHHHQQQRGERAGCLERLTLCRPCLFARSFTACDDASTRRLDNWRTREGGDTERAD</sequence>
<dbReference type="EMBL" id="BMAT01001897">
    <property type="protein sequence ID" value="GFR94979.1"/>
    <property type="molecule type" value="Genomic_DNA"/>
</dbReference>